<dbReference type="STRING" id="3218.A0A2K1LBW2"/>
<keyword evidence="3" id="KW-1185">Reference proteome</keyword>
<sequence>MVEVEKRVDAQQFVEILEKHLLFSIEKSGISKKEVIFQQDNDPKYNSKLIWKWFDHHGIKVMN</sequence>
<dbReference type="EnsemblPlants" id="Pp3c1_42440V3.1">
    <property type="protein sequence ID" value="PAC:32969907.CDS.1"/>
    <property type="gene ID" value="Pp3c1_42440"/>
</dbReference>
<gene>
    <name evidence="1" type="ORF">PHYPA_001950</name>
</gene>
<evidence type="ECO:0000313" key="2">
    <source>
        <dbReference type="EnsemblPlants" id="PAC:32969907.CDS.1"/>
    </source>
</evidence>
<dbReference type="Gene3D" id="3.30.420.10">
    <property type="entry name" value="Ribonuclease H-like superfamily/Ribonuclease H"/>
    <property type="match status" value="1"/>
</dbReference>
<dbReference type="Proteomes" id="UP000006727">
    <property type="component" value="Chromosome 1"/>
</dbReference>
<evidence type="ECO:0008006" key="4">
    <source>
        <dbReference type="Google" id="ProtNLM"/>
    </source>
</evidence>
<dbReference type="EMBL" id="ABEU02000001">
    <property type="protein sequence ID" value="PNR63524.1"/>
    <property type="molecule type" value="Genomic_DNA"/>
</dbReference>
<dbReference type="Gramene" id="Pp3c1_42440V3.1">
    <property type="protein sequence ID" value="PAC:32969907.CDS.1"/>
    <property type="gene ID" value="Pp3c1_42440"/>
</dbReference>
<dbReference type="InterPro" id="IPR036397">
    <property type="entry name" value="RNaseH_sf"/>
</dbReference>
<proteinExistence type="predicted"/>
<reference evidence="2" key="3">
    <citation type="submission" date="2020-12" db="UniProtKB">
        <authorList>
            <consortium name="EnsemblPlants"/>
        </authorList>
    </citation>
    <scope>IDENTIFICATION</scope>
</reference>
<evidence type="ECO:0000313" key="3">
    <source>
        <dbReference type="Proteomes" id="UP000006727"/>
    </source>
</evidence>
<protein>
    <recommendedName>
        <fullName evidence="4">Integrase catalytic domain-containing protein</fullName>
    </recommendedName>
</protein>
<evidence type="ECO:0000313" key="1">
    <source>
        <dbReference type="EMBL" id="PNR63524.1"/>
    </source>
</evidence>
<dbReference type="AlphaFoldDB" id="A0A2K1LBW2"/>
<organism evidence="1">
    <name type="scientific">Physcomitrium patens</name>
    <name type="common">Spreading-leaved earth moss</name>
    <name type="synonym">Physcomitrella patens</name>
    <dbReference type="NCBI Taxonomy" id="3218"/>
    <lineage>
        <taxon>Eukaryota</taxon>
        <taxon>Viridiplantae</taxon>
        <taxon>Streptophyta</taxon>
        <taxon>Embryophyta</taxon>
        <taxon>Bryophyta</taxon>
        <taxon>Bryophytina</taxon>
        <taxon>Bryopsida</taxon>
        <taxon>Funariidae</taxon>
        <taxon>Funariales</taxon>
        <taxon>Funariaceae</taxon>
        <taxon>Physcomitrium</taxon>
    </lineage>
</organism>
<reference evidence="1 3" key="2">
    <citation type="journal article" date="2018" name="Plant J.">
        <title>The Physcomitrella patens chromosome-scale assembly reveals moss genome structure and evolution.</title>
        <authorList>
            <person name="Lang D."/>
            <person name="Ullrich K.K."/>
            <person name="Murat F."/>
            <person name="Fuchs J."/>
            <person name="Jenkins J."/>
            <person name="Haas F.B."/>
            <person name="Piednoel M."/>
            <person name="Gundlach H."/>
            <person name="Van Bel M."/>
            <person name="Meyberg R."/>
            <person name="Vives C."/>
            <person name="Morata J."/>
            <person name="Symeonidi A."/>
            <person name="Hiss M."/>
            <person name="Muchero W."/>
            <person name="Kamisugi Y."/>
            <person name="Saleh O."/>
            <person name="Blanc G."/>
            <person name="Decker E.L."/>
            <person name="van Gessel N."/>
            <person name="Grimwood J."/>
            <person name="Hayes R.D."/>
            <person name="Graham S.W."/>
            <person name="Gunter L.E."/>
            <person name="McDaniel S.F."/>
            <person name="Hoernstein S.N.W."/>
            <person name="Larsson A."/>
            <person name="Li F.W."/>
            <person name="Perroud P.F."/>
            <person name="Phillips J."/>
            <person name="Ranjan P."/>
            <person name="Rokshar D.S."/>
            <person name="Rothfels C.J."/>
            <person name="Schneider L."/>
            <person name="Shu S."/>
            <person name="Stevenson D.W."/>
            <person name="Thummler F."/>
            <person name="Tillich M."/>
            <person name="Villarreal Aguilar J.C."/>
            <person name="Widiez T."/>
            <person name="Wong G.K."/>
            <person name="Wymore A."/>
            <person name="Zhang Y."/>
            <person name="Zimmer A.D."/>
            <person name="Quatrano R.S."/>
            <person name="Mayer K.F.X."/>
            <person name="Goodstein D."/>
            <person name="Casacuberta J.M."/>
            <person name="Vandepoele K."/>
            <person name="Reski R."/>
            <person name="Cuming A.C."/>
            <person name="Tuskan G.A."/>
            <person name="Maumus F."/>
            <person name="Salse J."/>
            <person name="Schmutz J."/>
            <person name="Rensing S.A."/>
        </authorList>
    </citation>
    <scope>NUCLEOTIDE SEQUENCE [LARGE SCALE GENOMIC DNA]</scope>
    <source>
        <strain evidence="2 3">cv. Gransden 2004</strain>
    </source>
</reference>
<reference evidence="1 3" key="1">
    <citation type="journal article" date="2008" name="Science">
        <title>The Physcomitrella genome reveals evolutionary insights into the conquest of land by plants.</title>
        <authorList>
            <person name="Rensing S."/>
            <person name="Lang D."/>
            <person name="Zimmer A."/>
            <person name="Terry A."/>
            <person name="Salamov A."/>
            <person name="Shapiro H."/>
            <person name="Nishiyama T."/>
            <person name="Perroud P.-F."/>
            <person name="Lindquist E."/>
            <person name="Kamisugi Y."/>
            <person name="Tanahashi T."/>
            <person name="Sakakibara K."/>
            <person name="Fujita T."/>
            <person name="Oishi K."/>
            <person name="Shin-I T."/>
            <person name="Kuroki Y."/>
            <person name="Toyoda A."/>
            <person name="Suzuki Y."/>
            <person name="Hashimoto A."/>
            <person name="Yamaguchi K."/>
            <person name="Sugano A."/>
            <person name="Kohara Y."/>
            <person name="Fujiyama A."/>
            <person name="Anterola A."/>
            <person name="Aoki S."/>
            <person name="Ashton N."/>
            <person name="Barbazuk W.B."/>
            <person name="Barker E."/>
            <person name="Bennetzen J."/>
            <person name="Bezanilla M."/>
            <person name="Blankenship R."/>
            <person name="Cho S.H."/>
            <person name="Dutcher S."/>
            <person name="Estelle M."/>
            <person name="Fawcett J.A."/>
            <person name="Gundlach H."/>
            <person name="Hanada K."/>
            <person name="Heyl A."/>
            <person name="Hicks K.A."/>
            <person name="Hugh J."/>
            <person name="Lohr M."/>
            <person name="Mayer K."/>
            <person name="Melkozernov A."/>
            <person name="Murata T."/>
            <person name="Nelson D."/>
            <person name="Pils B."/>
            <person name="Prigge M."/>
            <person name="Reiss B."/>
            <person name="Renner T."/>
            <person name="Rombauts S."/>
            <person name="Rushton P."/>
            <person name="Sanderfoot A."/>
            <person name="Schween G."/>
            <person name="Shiu S.-H."/>
            <person name="Stueber K."/>
            <person name="Theodoulou F.L."/>
            <person name="Tu H."/>
            <person name="Van de Peer Y."/>
            <person name="Verrier P.J."/>
            <person name="Waters E."/>
            <person name="Wood A."/>
            <person name="Yang L."/>
            <person name="Cove D."/>
            <person name="Cuming A."/>
            <person name="Hasebe M."/>
            <person name="Lucas S."/>
            <person name="Mishler D.B."/>
            <person name="Reski R."/>
            <person name="Grigoriev I."/>
            <person name="Quatrano R.S."/>
            <person name="Boore J.L."/>
        </authorList>
    </citation>
    <scope>NUCLEOTIDE SEQUENCE [LARGE SCALE GENOMIC DNA]</scope>
    <source>
        <strain evidence="2 3">cv. Gransden 2004</strain>
    </source>
</reference>
<dbReference type="PaxDb" id="3218-PP1S295_5V6.1"/>
<dbReference type="InParanoid" id="A0A2K1LBW2"/>
<name>A0A2K1LBW2_PHYPA</name>
<dbReference type="GO" id="GO:0003676">
    <property type="term" value="F:nucleic acid binding"/>
    <property type="evidence" value="ECO:0007669"/>
    <property type="project" value="InterPro"/>
</dbReference>
<accession>A0A2K1LBW2</accession>